<dbReference type="Pfam" id="PF03780">
    <property type="entry name" value="Asp23"/>
    <property type="match status" value="1"/>
</dbReference>
<organism evidence="2 3">
    <name type="scientific">Candidatus Faecivivens stercoripullorum</name>
    <dbReference type="NCBI Taxonomy" id="2840805"/>
    <lineage>
        <taxon>Bacteria</taxon>
        <taxon>Bacillati</taxon>
        <taxon>Bacillota</taxon>
        <taxon>Clostridia</taxon>
        <taxon>Eubacteriales</taxon>
        <taxon>Oscillospiraceae</taxon>
        <taxon>Oscillospiraceae incertae sedis</taxon>
        <taxon>Candidatus Faecivivens</taxon>
    </lineage>
</organism>
<proteinExistence type="inferred from homology"/>
<dbReference type="InterPro" id="IPR005531">
    <property type="entry name" value="Asp23"/>
</dbReference>
<evidence type="ECO:0000313" key="2">
    <source>
        <dbReference type="EMBL" id="HIT95030.1"/>
    </source>
</evidence>
<dbReference type="PANTHER" id="PTHR34297:SF2">
    <property type="entry name" value="ASP23_GLS24 FAMILY ENVELOPE STRESS RESPONSE PROTEIN"/>
    <property type="match status" value="1"/>
</dbReference>
<gene>
    <name evidence="2" type="ORF">IAC43_07575</name>
</gene>
<reference evidence="2" key="2">
    <citation type="journal article" date="2021" name="PeerJ">
        <title>Extensive microbial diversity within the chicken gut microbiome revealed by metagenomics and culture.</title>
        <authorList>
            <person name="Gilroy R."/>
            <person name="Ravi A."/>
            <person name="Getino M."/>
            <person name="Pursley I."/>
            <person name="Horton D.L."/>
            <person name="Alikhan N.F."/>
            <person name="Baker D."/>
            <person name="Gharbi K."/>
            <person name="Hall N."/>
            <person name="Watson M."/>
            <person name="Adriaenssens E.M."/>
            <person name="Foster-Nyarko E."/>
            <person name="Jarju S."/>
            <person name="Secka A."/>
            <person name="Antonio M."/>
            <person name="Oren A."/>
            <person name="Chaudhuri R.R."/>
            <person name="La Ragione R."/>
            <person name="Hildebrand F."/>
            <person name="Pallen M.J."/>
        </authorList>
    </citation>
    <scope>NUCLEOTIDE SEQUENCE</scope>
    <source>
        <strain evidence="2">ChiBcec7-5410</strain>
    </source>
</reference>
<evidence type="ECO:0000256" key="1">
    <source>
        <dbReference type="ARBA" id="ARBA00005721"/>
    </source>
</evidence>
<comment type="caution">
    <text evidence="2">The sequence shown here is derived from an EMBL/GenBank/DDBJ whole genome shotgun (WGS) entry which is preliminary data.</text>
</comment>
<dbReference type="PANTHER" id="PTHR34297">
    <property type="entry name" value="HYPOTHETICAL CYTOSOLIC PROTEIN-RELATED"/>
    <property type="match status" value="1"/>
</dbReference>
<reference evidence="2" key="1">
    <citation type="submission" date="2020-10" db="EMBL/GenBank/DDBJ databases">
        <authorList>
            <person name="Gilroy R."/>
        </authorList>
    </citation>
    <scope>NUCLEOTIDE SEQUENCE</scope>
    <source>
        <strain evidence="2">ChiBcec7-5410</strain>
    </source>
</reference>
<comment type="similarity">
    <text evidence="1">Belongs to the asp23 family.</text>
</comment>
<name>A0A9D1H6Y9_9FIRM</name>
<accession>A0A9D1H6Y9</accession>
<evidence type="ECO:0000313" key="3">
    <source>
        <dbReference type="Proteomes" id="UP000824160"/>
    </source>
</evidence>
<dbReference type="EMBL" id="DVLW01000207">
    <property type="protein sequence ID" value="HIT95030.1"/>
    <property type="molecule type" value="Genomic_DNA"/>
</dbReference>
<dbReference type="AlphaFoldDB" id="A0A9D1H6Y9"/>
<dbReference type="Proteomes" id="UP000824160">
    <property type="component" value="Unassembled WGS sequence"/>
</dbReference>
<protein>
    <submittedName>
        <fullName evidence="2">Asp23/Gls24 family envelope stress response protein</fullName>
    </submittedName>
</protein>
<sequence length="113" mass="12095">MIKMENHLGTIEISERFFTSLIGDALSDSFGVAGLAPARPRKKGLLSSQPQKSVVIRGKDGKLVIDLHIQVTYGINISAIVTSIVHKITYTVEDVTGIGVAAVNVFVEGMQVS</sequence>